<dbReference type="PANTHER" id="PTHR12110:SF41">
    <property type="entry name" value="INOSOSE DEHYDRATASE"/>
    <property type="match status" value="1"/>
</dbReference>
<evidence type="ECO:0000313" key="3">
    <source>
        <dbReference type="EMBL" id="SEL51696.1"/>
    </source>
</evidence>
<dbReference type="InterPro" id="IPR050312">
    <property type="entry name" value="IolE/XylAMocC-like"/>
</dbReference>
<dbReference type="SUPFAM" id="SSF51658">
    <property type="entry name" value="Xylose isomerase-like"/>
    <property type="match status" value="1"/>
</dbReference>
<dbReference type="InterPro" id="IPR013022">
    <property type="entry name" value="Xyl_isomerase-like_TIM-brl"/>
</dbReference>
<dbReference type="Proteomes" id="UP000198984">
    <property type="component" value="Unassembled WGS sequence"/>
</dbReference>
<dbReference type="OrthoDB" id="1121759at2"/>
<dbReference type="InterPro" id="IPR036237">
    <property type="entry name" value="Xyl_isomerase-like_sf"/>
</dbReference>
<dbReference type="EMBL" id="FOBB01000002">
    <property type="protein sequence ID" value="SEL51696.1"/>
    <property type="molecule type" value="Genomic_DNA"/>
</dbReference>
<protein>
    <submittedName>
        <fullName evidence="3">Sugar phosphate isomerase/epimerase</fullName>
    </submittedName>
</protein>
<organism evidence="3 4">
    <name type="scientific">Chitinophaga rupis</name>
    <dbReference type="NCBI Taxonomy" id="573321"/>
    <lineage>
        <taxon>Bacteria</taxon>
        <taxon>Pseudomonadati</taxon>
        <taxon>Bacteroidota</taxon>
        <taxon>Chitinophagia</taxon>
        <taxon>Chitinophagales</taxon>
        <taxon>Chitinophagaceae</taxon>
        <taxon>Chitinophaga</taxon>
    </lineage>
</organism>
<gene>
    <name evidence="3" type="ORF">SAMN04488505_102451</name>
</gene>
<dbReference type="PANTHER" id="PTHR12110">
    <property type="entry name" value="HYDROXYPYRUVATE ISOMERASE"/>
    <property type="match status" value="1"/>
</dbReference>
<dbReference type="Gene3D" id="3.20.20.150">
    <property type="entry name" value="Divalent-metal-dependent TIM barrel enzymes"/>
    <property type="match status" value="1"/>
</dbReference>
<feature type="chain" id="PRO_5011616818" evidence="1">
    <location>
        <begin position="27"/>
        <end position="282"/>
    </location>
</feature>
<feature type="domain" description="Xylose isomerase-like TIM barrel" evidence="2">
    <location>
        <begin position="55"/>
        <end position="277"/>
    </location>
</feature>
<dbReference type="AlphaFoldDB" id="A0A1H7QUQ2"/>
<dbReference type="GO" id="GO:0016853">
    <property type="term" value="F:isomerase activity"/>
    <property type="evidence" value="ECO:0007669"/>
    <property type="project" value="UniProtKB-KW"/>
</dbReference>
<feature type="signal peptide" evidence="1">
    <location>
        <begin position="1"/>
        <end position="26"/>
    </location>
</feature>
<name>A0A1H7QUQ2_9BACT</name>
<proteinExistence type="predicted"/>
<accession>A0A1H7QUQ2</accession>
<keyword evidence="1" id="KW-0732">Signal</keyword>
<keyword evidence="4" id="KW-1185">Reference proteome</keyword>
<sequence length="282" mass="31725">MKKLMNVFLLAGALTTTGAAWQPAHAQAKADDMGWQLSAQAYTFNRFTLAEALDKMDSCGIQYVECYSSQQIGDGIEGTTDFKMPASRREQLKALFKKKHKTLVAYGVVSPQNEAEWQQMFDFAKDMGIKVITAEPKNEHWDLISKLCDQYKIKVAIHDHPKPAHYWTPDSVLAAIQGRSPLFGACADIGHWVRSGLDPVECIKKLQGHVLSLHLKDMSEKSPKAHDVIWGQGHSNIVGVLKELKKQHFKGNMSAEYEYHWENSVPEVKASAEFWKAQVARL</sequence>
<evidence type="ECO:0000259" key="2">
    <source>
        <dbReference type="Pfam" id="PF01261"/>
    </source>
</evidence>
<dbReference type="Pfam" id="PF01261">
    <property type="entry name" value="AP_endonuc_2"/>
    <property type="match status" value="1"/>
</dbReference>
<reference evidence="3 4" key="1">
    <citation type="submission" date="2016-10" db="EMBL/GenBank/DDBJ databases">
        <authorList>
            <person name="de Groot N.N."/>
        </authorList>
    </citation>
    <scope>NUCLEOTIDE SEQUENCE [LARGE SCALE GENOMIC DNA]</scope>
    <source>
        <strain evidence="3 4">DSM 21039</strain>
    </source>
</reference>
<evidence type="ECO:0000256" key="1">
    <source>
        <dbReference type="SAM" id="SignalP"/>
    </source>
</evidence>
<dbReference type="STRING" id="573321.SAMN04488505_102451"/>
<dbReference type="RefSeq" id="WP_089909753.1">
    <property type="nucleotide sequence ID" value="NZ_FOBB01000002.1"/>
</dbReference>
<evidence type="ECO:0000313" key="4">
    <source>
        <dbReference type="Proteomes" id="UP000198984"/>
    </source>
</evidence>
<keyword evidence="3" id="KW-0413">Isomerase</keyword>